<name>A0A1Y2D6D8_9FUNG</name>
<sequence>MKLSNLLLVALNALFVYSKTISPEATADVEGTNEADIENINNQSMNSIIFTKEDMEIFIKLLCSQAAASTVRSAIVTDTQYQSATRRANVIIARANMMAMLNTVNIRG</sequence>
<protein>
    <submittedName>
        <fullName evidence="2">Uncharacterized protein</fullName>
    </submittedName>
</protein>
<accession>A0A1Y2D6D8</accession>
<feature type="signal peptide" evidence="1">
    <location>
        <begin position="1"/>
        <end position="18"/>
    </location>
</feature>
<evidence type="ECO:0000313" key="3">
    <source>
        <dbReference type="Proteomes" id="UP000193920"/>
    </source>
</evidence>
<reference evidence="2 3" key="1">
    <citation type="submission" date="2016-08" db="EMBL/GenBank/DDBJ databases">
        <title>A Parts List for Fungal Cellulosomes Revealed by Comparative Genomics.</title>
        <authorList>
            <consortium name="DOE Joint Genome Institute"/>
            <person name="Haitjema C.H."/>
            <person name="Gilmore S.P."/>
            <person name="Henske J.K."/>
            <person name="Solomon K.V."/>
            <person name="De Groot R."/>
            <person name="Kuo A."/>
            <person name="Mondo S.J."/>
            <person name="Salamov A.A."/>
            <person name="Labutti K."/>
            <person name="Zhao Z."/>
            <person name="Chiniquy J."/>
            <person name="Barry K."/>
            <person name="Brewer H.M."/>
            <person name="Purvine S.O."/>
            <person name="Wright A.T."/>
            <person name="Boxma B."/>
            <person name="Van Alen T."/>
            <person name="Hackstein J.H."/>
            <person name="Baker S.E."/>
            <person name="Grigoriev I.V."/>
            <person name="O'Malley M.A."/>
        </authorList>
    </citation>
    <scope>NUCLEOTIDE SEQUENCE [LARGE SCALE GENOMIC DNA]</scope>
    <source>
        <strain evidence="2 3">G1</strain>
    </source>
</reference>
<comment type="caution">
    <text evidence="2">The sequence shown here is derived from an EMBL/GenBank/DDBJ whole genome shotgun (WGS) entry which is preliminary data.</text>
</comment>
<dbReference type="EMBL" id="MCOG01000082">
    <property type="protein sequence ID" value="ORY54767.1"/>
    <property type="molecule type" value="Genomic_DNA"/>
</dbReference>
<evidence type="ECO:0000256" key="1">
    <source>
        <dbReference type="SAM" id="SignalP"/>
    </source>
</evidence>
<dbReference type="AlphaFoldDB" id="A0A1Y2D6D8"/>
<gene>
    <name evidence="2" type="ORF">LY90DRAFT_646729</name>
</gene>
<keyword evidence="3" id="KW-1185">Reference proteome</keyword>
<organism evidence="2 3">
    <name type="scientific">Neocallimastix californiae</name>
    <dbReference type="NCBI Taxonomy" id="1754190"/>
    <lineage>
        <taxon>Eukaryota</taxon>
        <taxon>Fungi</taxon>
        <taxon>Fungi incertae sedis</taxon>
        <taxon>Chytridiomycota</taxon>
        <taxon>Chytridiomycota incertae sedis</taxon>
        <taxon>Neocallimastigomycetes</taxon>
        <taxon>Neocallimastigales</taxon>
        <taxon>Neocallimastigaceae</taxon>
        <taxon>Neocallimastix</taxon>
    </lineage>
</organism>
<evidence type="ECO:0000313" key="2">
    <source>
        <dbReference type="EMBL" id="ORY54767.1"/>
    </source>
</evidence>
<keyword evidence="1" id="KW-0732">Signal</keyword>
<feature type="chain" id="PRO_5012395331" evidence="1">
    <location>
        <begin position="19"/>
        <end position="108"/>
    </location>
</feature>
<dbReference type="Proteomes" id="UP000193920">
    <property type="component" value="Unassembled WGS sequence"/>
</dbReference>
<proteinExistence type="predicted"/>